<sequence>MYRALPDTRGVVGVAVGIVVDALAREARLLRAKLRMYETRISRLEEKYGMSSSVFLEKFERGELGDDEDYFLWWSYLRARRVIEERLRELEKELQRLQRLR</sequence>
<reference evidence="2 3" key="1">
    <citation type="submission" date="2017-05" db="EMBL/GenBank/DDBJ databases">
        <title>The draft genome of the hyperthermophilic archaeon 'Pyrodictium delaneyi strain Hulk', an iron and nitrate reducer, reveals the capacity for sulfate reduction.</title>
        <authorList>
            <person name="Demey L.M."/>
            <person name="Miller C."/>
            <person name="Manzella M."/>
            <person name="Reguera G."/>
            <person name="Kashefi K."/>
        </authorList>
    </citation>
    <scope>NUCLEOTIDE SEQUENCE [LARGE SCALE GENOMIC DNA]</scope>
    <source>
        <strain evidence="2 3">Hulk</strain>
    </source>
</reference>
<feature type="coiled-coil region" evidence="1">
    <location>
        <begin position="20"/>
        <end position="47"/>
    </location>
</feature>
<organism evidence="2 3">
    <name type="scientific">Pyrodictium delaneyi</name>
    <dbReference type="NCBI Taxonomy" id="1273541"/>
    <lineage>
        <taxon>Archaea</taxon>
        <taxon>Thermoproteota</taxon>
        <taxon>Thermoprotei</taxon>
        <taxon>Desulfurococcales</taxon>
        <taxon>Pyrodictiaceae</taxon>
        <taxon>Pyrodictium</taxon>
    </lineage>
</organism>
<dbReference type="Proteomes" id="UP000196694">
    <property type="component" value="Unassembled WGS sequence"/>
</dbReference>
<keyword evidence="1" id="KW-0175">Coiled coil</keyword>
<dbReference type="EMBL" id="NCQP01000001">
    <property type="protein sequence ID" value="OWJ55485.1"/>
    <property type="molecule type" value="Genomic_DNA"/>
</dbReference>
<evidence type="ECO:0000256" key="1">
    <source>
        <dbReference type="SAM" id="Coils"/>
    </source>
</evidence>
<dbReference type="AlphaFoldDB" id="A0A211YR06"/>
<evidence type="ECO:0000313" key="3">
    <source>
        <dbReference type="Proteomes" id="UP000196694"/>
    </source>
</evidence>
<comment type="caution">
    <text evidence="2">The sequence shown here is derived from an EMBL/GenBank/DDBJ whole genome shotgun (WGS) entry which is preliminary data.</text>
</comment>
<evidence type="ECO:0000313" key="2">
    <source>
        <dbReference type="EMBL" id="OWJ55485.1"/>
    </source>
</evidence>
<gene>
    <name evidence="2" type="ORF">Pdsh_01425</name>
</gene>
<protein>
    <submittedName>
        <fullName evidence="2">Uncharacterized protein</fullName>
    </submittedName>
</protein>
<proteinExistence type="predicted"/>
<accession>A0A211YR06</accession>
<keyword evidence="3" id="KW-1185">Reference proteome</keyword>
<name>A0A211YR06_9CREN</name>